<dbReference type="SUPFAM" id="SSF50156">
    <property type="entry name" value="PDZ domain-like"/>
    <property type="match status" value="1"/>
</dbReference>
<protein>
    <recommendedName>
        <fullName evidence="3">PDZ domain-containing protein</fullName>
    </recommendedName>
</protein>
<evidence type="ECO:0000259" key="3">
    <source>
        <dbReference type="PROSITE" id="PS50106"/>
    </source>
</evidence>
<keyword evidence="2" id="KW-0963">Cytoplasm</keyword>
<dbReference type="EMBL" id="BEZZ01003920">
    <property type="protein sequence ID" value="GCC16814.1"/>
    <property type="molecule type" value="Genomic_DNA"/>
</dbReference>
<dbReference type="OMA" id="EDSPAQF"/>
<feature type="non-terminal residue" evidence="4">
    <location>
        <position position="1"/>
    </location>
</feature>
<organism evidence="4 5">
    <name type="scientific">Chiloscyllium punctatum</name>
    <name type="common">Brownbanded bambooshark</name>
    <name type="synonym">Hemiscyllium punctatum</name>
    <dbReference type="NCBI Taxonomy" id="137246"/>
    <lineage>
        <taxon>Eukaryota</taxon>
        <taxon>Metazoa</taxon>
        <taxon>Chordata</taxon>
        <taxon>Craniata</taxon>
        <taxon>Vertebrata</taxon>
        <taxon>Chondrichthyes</taxon>
        <taxon>Elasmobranchii</taxon>
        <taxon>Galeomorphii</taxon>
        <taxon>Galeoidea</taxon>
        <taxon>Orectolobiformes</taxon>
        <taxon>Hemiscylliidae</taxon>
        <taxon>Chiloscyllium</taxon>
    </lineage>
</organism>
<evidence type="ECO:0000313" key="4">
    <source>
        <dbReference type="EMBL" id="GCC16814.1"/>
    </source>
</evidence>
<keyword evidence="5" id="KW-1185">Reference proteome</keyword>
<accession>A0A401RF91</accession>
<dbReference type="InterPro" id="IPR036034">
    <property type="entry name" value="PDZ_sf"/>
</dbReference>
<dbReference type="STRING" id="137246.A0A401RF91"/>
<gene>
    <name evidence="4" type="ORF">chiPu_0021440</name>
</gene>
<dbReference type="Proteomes" id="UP000287033">
    <property type="component" value="Unassembled WGS sequence"/>
</dbReference>
<comment type="subcellular location">
    <subcellularLocation>
        <location evidence="1">Cytoplasm</location>
    </subcellularLocation>
</comment>
<dbReference type="InterPro" id="IPR001478">
    <property type="entry name" value="PDZ"/>
</dbReference>
<dbReference type="PANTHER" id="PTHR15963">
    <property type="entry name" value="GENERAL RECEPTOR FOR PHOSPHOINOSITIDES 1-ASSOCIATED SCAFFOLD PROTEIN-RELATED"/>
    <property type="match status" value="1"/>
</dbReference>
<dbReference type="InterPro" id="IPR052122">
    <property type="entry name" value="Intracell_Traff_Signaling_Reg"/>
</dbReference>
<dbReference type="PANTHER" id="PTHR15963:SF3">
    <property type="entry name" value="PROTEIN TAMALIN"/>
    <property type="match status" value="1"/>
</dbReference>
<dbReference type="OrthoDB" id="10041077at2759"/>
<sequence>PGDTITSINGTLVSGFRHRDIVDLIKSSGNFLRLETVYGTSIRRAELETRLQYLKQTLQEKWEEYRSLMVQEQRLVHGIVSKDPSVYDAFESVRASLCGQAHYLSPSAQRQPGSSGSTCCSAMEGEDEPIYQTCIFDPLDTGSDDSHGSEVVLAKKLLTRSVSAKAGHNGVTCSSWDKGNNQSAFGTLPRKSRRKSLRKRLLKYIPGLNRSVEEEESQL</sequence>
<dbReference type="GO" id="GO:0005737">
    <property type="term" value="C:cytoplasm"/>
    <property type="evidence" value="ECO:0007669"/>
    <property type="project" value="UniProtKB-SubCell"/>
</dbReference>
<name>A0A401RF91_CHIPU</name>
<proteinExistence type="predicted"/>
<evidence type="ECO:0000256" key="2">
    <source>
        <dbReference type="ARBA" id="ARBA00022490"/>
    </source>
</evidence>
<dbReference type="Gene3D" id="2.30.42.10">
    <property type="match status" value="1"/>
</dbReference>
<feature type="domain" description="PDZ" evidence="3">
    <location>
        <begin position="1"/>
        <end position="40"/>
    </location>
</feature>
<dbReference type="AlphaFoldDB" id="A0A401RF91"/>
<evidence type="ECO:0000313" key="5">
    <source>
        <dbReference type="Proteomes" id="UP000287033"/>
    </source>
</evidence>
<comment type="caution">
    <text evidence="4">The sequence shown here is derived from an EMBL/GenBank/DDBJ whole genome shotgun (WGS) entry which is preliminary data.</text>
</comment>
<dbReference type="PROSITE" id="PS50106">
    <property type="entry name" value="PDZ"/>
    <property type="match status" value="1"/>
</dbReference>
<reference evidence="4 5" key="1">
    <citation type="journal article" date="2018" name="Nat. Ecol. Evol.">
        <title>Shark genomes provide insights into elasmobranch evolution and the origin of vertebrates.</title>
        <authorList>
            <person name="Hara Y"/>
            <person name="Yamaguchi K"/>
            <person name="Onimaru K"/>
            <person name="Kadota M"/>
            <person name="Koyanagi M"/>
            <person name="Keeley SD"/>
            <person name="Tatsumi K"/>
            <person name="Tanaka K"/>
            <person name="Motone F"/>
            <person name="Kageyama Y"/>
            <person name="Nozu R"/>
            <person name="Adachi N"/>
            <person name="Nishimura O"/>
            <person name="Nakagawa R"/>
            <person name="Tanegashima C"/>
            <person name="Kiyatake I"/>
            <person name="Matsumoto R"/>
            <person name="Murakumo K"/>
            <person name="Nishida K"/>
            <person name="Terakita A"/>
            <person name="Kuratani S"/>
            <person name="Sato K"/>
            <person name="Hyodo S Kuraku.S."/>
        </authorList>
    </citation>
    <scope>NUCLEOTIDE SEQUENCE [LARGE SCALE GENOMIC DNA]</scope>
</reference>
<evidence type="ECO:0000256" key="1">
    <source>
        <dbReference type="ARBA" id="ARBA00004496"/>
    </source>
</evidence>